<sequence length="811" mass="89495">MAASHGGLLHVSSSPGQLQMSCTSAFLALPLTKTIVGVWWLEGLSKKPLQLSGHSRVVSATCFGHQDRPLLLCTASDDFIFLWNISKLLSLEKTSDHSSGVAVAKDLGNVQHISFSSTDKLITACIGKEVWVLNIQTCKLDSLLEGHTSLVTCAKFCPRKESIIVSISEDRTFKVWDIKQSCLVYQSAILSAHPFLSLAFDPVQKQMAFGAADGKIHMYDLSSGNGYRCLFELDVQQLLQKYLAQKELPLGSKDKGLSFISSQPSWQKDSINEESLARLEPGTAVLGIFFIRNPQQPTLQQHDEGMHEVLFESSNTGAMKNVLYVPSIVAIATTGGVLLLNCDSREPLYILDFQEPILSSDELDVIQYKISSPGSFAFAEGCNNTVLSQRLLHSTGISSYGNKDEESQGLRGTEVASITVLSKSKMFSSVTKTTKKAPAVSLKRQSARTSRKEYPVNSAAMTNLQHRIQLTQQPTPINSVVFAGDAKHLACALADKSAHVLGTPPSSKEVVLTGHDGSVTCVSFSRENNLLLTSSSDKTVRLWHQAQSDPLMIFSSVSHNFASELGTSETKPKDNPPFPREIKQAKFYYVDKFILLTCGNGLHMYKYCIDFGEKDDVKRYLSNNRYKIVKIFQQERAQQITCFTAINGFHSYIVVCCGSNKSIEVFDMNAARSVRVVLDAHTRPAHAICQNEGSMFVSHPASAYDLFLTAAMTDGIKLWDLRTNRCVRRYDGHVNRSHPVGVALSPCARFIASGSEDRSAYLYDIRGNTFCHRLTGHTDVVSDVAFHPAEPQLVTASLDGKLRFYMDHEIK</sequence>
<comment type="caution">
    <text evidence="2">The sequence shown here is derived from an EMBL/GenBank/DDBJ whole genome shotgun (WGS) entry which is preliminary data.</text>
</comment>
<dbReference type="InterPro" id="IPR001680">
    <property type="entry name" value="WD40_rpt"/>
</dbReference>
<proteinExistence type="predicted"/>
<organism evidence="2 3">
    <name type="scientific">Acropora cervicornis</name>
    <name type="common">Staghorn coral</name>
    <dbReference type="NCBI Taxonomy" id="6130"/>
    <lineage>
        <taxon>Eukaryota</taxon>
        <taxon>Metazoa</taxon>
        <taxon>Cnidaria</taxon>
        <taxon>Anthozoa</taxon>
        <taxon>Hexacorallia</taxon>
        <taxon>Scleractinia</taxon>
        <taxon>Astrocoeniina</taxon>
        <taxon>Acroporidae</taxon>
        <taxon>Acropora</taxon>
    </lineage>
</organism>
<keyword evidence="1" id="KW-0853">WD repeat</keyword>
<gene>
    <name evidence="2" type="ORF">P5673_016050</name>
</gene>
<evidence type="ECO:0000313" key="2">
    <source>
        <dbReference type="EMBL" id="KAK2560935.1"/>
    </source>
</evidence>
<dbReference type="PANTHER" id="PTHR44525">
    <property type="entry name" value="WD REPEAT-CONTAINING PROTEIN 27"/>
    <property type="match status" value="1"/>
</dbReference>
<dbReference type="PROSITE" id="PS50082">
    <property type="entry name" value="WD_REPEATS_2"/>
    <property type="match status" value="3"/>
</dbReference>
<dbReference type="SMART" id="SM00320">
    <property type="entry name" value="WD40"/>
    <property type="match status" value="10"/>
</dbReference>
<reference evidence="2" key="2">
    <citation type="journal article" date="2023" name="Science">
        <title>Genomic signatures of disease resistance in endangered staghorn corals.</title>
        <authorList>
            <person name="Vollmer S.V."/>
            <person name="Selwyn J.D."/>
            <person name="Despard B.A."/>
            <person name="Roesel C.L."/>
        </authorList>
    </citation>
    <scope>NUCLEOTIDE SEQUENCE</scope>
    <source>
        <strain evidence="2">K2</strain>
    </source>
</reference>
<dbReference type="PROSITE" id="PS50294">
    <property type="entry name" value="WD_REPEATS_REGION"/>
    <property type="match status" value="3"/>
</dbReference>
<reference evidence="2" key="1">
    <citation type="journal article" date="2023" name="G3 (Bethesda)">
        <title>Whole genome assembly and annotation of the endangered Caribbean coral Acropora cervicornis.</title>
        <authorList>
            <person name="Selwyn J.D."/>
            <person name="Vollmer S.V."/>
        </authorList>
    </citation>
    <scope>NUCLEOTIDE SEQUENCE</scope>
    <source>
        <strain evidence="2">K2</strain>
    </source>
</reference>
<feature type="repeat" description="WD" evidence="1">
    <location>
        <begin position="512"/>
        <end position="553"/>
    </location>
</feature>
<evidence type="ECO:0000313" key="3">
    <source>
        <dbReference type="Proteomes" id="UP001249851"/>
    </source>
</evidence>
<feature type="repeat" description="WD" evidence="1">
    <location>
        <begin position="144"/>
        <end position="186"/>
    </location>
</feature>
<dbReference type="EMBL" id="JARQWQ010000034">
    <property type="protein sequence ID" value="KAK2560935.1"/>
    <property type="molecule type" value="Genomic_DNA"/>
</dbReference>
<dbReference type="SUPFAM" id="SSF50998">
    <property type="entry name" value="Quinoprotein alcohol dehydrogenase-like"/>
    <property type="match status" value="1"/>
</dbReference>
<dbReference type="Pfam" id="PF00400">
    <property type="entry name" value="WD40"/>
    <property type="match status" value="4"/>
</dbReference>
<accession>A0AAD9QHD4</accession>
<dbReference type="PANTHER" id="PTHR44525:SF1">
    <property type="entry name" value="WD REPEAT-CONTAINING PROTEIN 27"/>
    <property type="match status" value="1"/>
</dbReference>
<dbReference type="InterPro" id="IPR015943">
    <property type="entry name" value="WD40/YVTN_repeat-like_dom_sf"/>
</dbReference>
<dbReference type="AlphaFoldDB" id="A0AAD9QHD4"/>
<dbReference type="InterPro" id="IPR011047">
    <property type="entry name" value="Quinoprotein_ADH-like_sf"/>
</dbReference>
<dbReference type="InterPro" id="IPR042411">
    <property type="entry name" value="WDR27"/>
</dbReference>
<evidence type="ECO:0000256" key="1">
    <source>
        <dbReference type="PROSITE-ProRule" id="PRU00221"/>
    </source>
</evidence>
<dbReference type="Proteomes" id="UP001249851">
    <property type="component" value="Unassembled WGS sequence"/>
</dbReference>
<keyword evidence="3" id="KW-1185">Reference proteome</keyword>
<feature type="repeat" description="WD" evidence="1">
    <location>
        <begin position="774"/>
        <end position="805"/>
    </location>
</feature>
<name>A0AAD9QHD4_ACRCE</name>
<protein>
    <submittedName>
        <fullName evidence="2">WD repeat-containing protein 27</fullName>
    </submittedName>
</protein>
<dbReference type="Gene3D" id="2.130.10.10">
    <property type="entry name" value="YVTN repeat-like/Quinoprotein amine dehydrogenase"/>
    <property type="match status" value="3"/>
</dbReference>